<evidence type="ECO:0000313" key="1">
    <source>
        <dbReference type="EMBL" id="MBA9027167.1"/>
    </source>
</evidence>
<gene>
    <name evidence="1" type="ORF">HNP81_002457</name>
</gene>
<dbReference type="Proteomes" id="UP000626697">
    <property type="component" value="Unassembled WGS sequence"/>
</dbReference>
<name>A0ABR6CQ51_9BACI</name>
<evidence type="ECO:0008006" key="3">
    <source>
        <dbReference type="Google" id="ProtNLM"/>
    </source>
</evidence>
<protein>
    <recommendedName>
        <fullName evidence="3">FMN reductase</fullName>
    </recommendedName>
</protein>
<dbReference type="EMBL" id="JACJHX010000006">
    <property type="protein sequence ID" value="MBA9027167.1"/>
    <property type="molecule type" value="Genomic_DNA"/>
</dbReference>
<proteinExistence type="predicted"/>
<accession>A0ABR6CQ51</accession>
<reference evidence="1 2" key="1">
    <citation type="submission" date="2020-08" db="EMBL/GenBank/DDBJ databases">
        <title>Genomic Encyclopedia of Type Strains, Phase IV (KMG-IV): sequencing the most valuable type-strain genomes for metagenomic binning, comparative biology and taxonomic classification.</title>
        <authorList>
            <person name="Goeker M."/>
        </authorList>
    </citation>
    <scope>NUCLEOTIDE SEQUENCE [LARGE SCALE GENOMIC DNA]</scope>
    <source>
        <strain evidence="1 2">DSM 105481</strain>
    </source>
</reference>
<evidence type="ECO:0000313" key="2">
    <source>
        <dbReference type="Proteomes" id="UP000626697"/>
    </source>
</evidence>
<comment type="caution">
    <text evidence="1">The sequence shown here is derived from an EMBL/GenBank/DDBJ whole genome shotgun (WGS) entry which is preliminary data.</text>
</comment>
<keyword evidence="2" id="KW-1185">Reference proteome</keyword>
<organism evidence="1 2">
    <name type="scientific">Peribacillus huizhouensis</name>
    <dbReference type="NCBI Taxonomy" id="1501239"/>
    <lineage>
        <taxon>Bacteria</taxon>
        <taxon>Bacillati</taxon>
        <taxon>Bacillota</taxon>
        <taxon>Bacilli</taxon>
        <taxon>Bacillales</taxon>
        <taxon>Bacillaceae</taxon>
        <taxon>Peribacillus</taxon>
    </lineage>
</organism>
<sequence>MKIVGISGSNVGSKTRTAMEMRNILMQKSHY</sequence>